<gene>
    <name evidence="9" type="primary">LOC111821107</name>
</gene>
<feature type="domain" description="Immunoglobulin V-set" evidence="7">
    <location>
        <begin position="35"/>
        <end position="87"/>
    </location>
</feature>
<dbReference type="SUPFAM" id="SSF48726">
    <property type="entry name" value="Immunoglobulin"/>
    <property type="match status" value="1"/>
</dbReference>
<keyword evidence="2" id="KW-1015">Disulfide bond</keyword>
<dbReference type="RefSeq" id="XP_023589949.1">
    <property type="nucleotide sequence ID" value="XM_023734181.1"/>
</dbReference>
<evidence type="ECO:0000256" key="4">
    <source>
        <dbReference type="SAM" id="MobiDB-lite"/>
    </source>
</evidence>
<dbReference type="InterPro" id="IPR013783">
    <property type="entry name" value="Ig-like_fold"/>
</dbReference>
<dbReference type="GO" id="GO:0009986">
    <property type="term" value="C:cell surface"/>
    <property type="evidence" value="ECO:0007669"/>
    <property type="project" value="TreeGrafter"/>
</dbReference>
<name>A0A2Y9RDC5_TRIMA</name>
<dbReference type="Pfam" id="PF07686">
    <property type="entry name" value="V-set"/>
    <property type="match status" value="1"/>
</dbReference>
<keyword evidence="5" id="KW-0472">Membrane</keyword>
<dbReference type="GO" id="GO:0038023">
    <property type="term" value="F:signaling receptor activity"/>
    <property type="evidence" value="ECO:0007669"/>
    <property type="project" value="TreeGrafter"/>
</dbReference>
<keyword evidence="5" id="KW-0812">Transmembrane</keyword>
<protein>
    <submittedName>
        <fullName evidence="9">Uncharacterized protein LOC111821107 isoform X2</fullName>
    </submittedName>
</protein>
<evidence type="ECO:0000313" key="8">
    <source>
        <dbReference type="Proteomes" id="UP000248480"/>
    </source>
</evidence>
<dbReference type="PANTHER" id="PTHR16423:SF10">
    <property type="entry name" value="CRKD-BINDING PROTEIN-RELATED"/>
    <property type="match status" value="1"/>
</dbReference>
<evidence type="ECO:0000256" key="2">
    <source>
        <dbReference type="ARBA" id="ARBA00023157"/>
    </source>
</evidence>
<evidence type="ECO:0000256" key="6">
    <source>
        <dbReference type="SAM" id="SignalP"/>
    </source>
</evidence>
<evidence type="ECO:0000313" key="9">
    <source>
        <dbReference type="RefSeq" id="XP_023589949.1"/>
    </source>
</evidence>
<keyword evidence="3" id="KW-0393">Immunoglobulin domain</keyword>
<accession>A0A2Y9RDC5</accession>
<dbReference type="Proteomes" id="UP000248480">
    <property type="component" value="Unplaced"/>
</dbReference>
<proteinExistence type="predicted"/>
<dbReference type="Gene3D" id="2.60.40.10">
    <property type="entry name" value="Immunoglobulins"/>
    <property type="match status" value="1"/>
</dbReference>
<feature type="chain" id="PRO_5016181908" evidence="6">
    <location>
        <begin position="22"/>
        <end position="270"/>
    </location>
</feature>
<dbReference type="GeneID" id="111821107"/>
<dbReference type="InterPro" id="IPR013106">
    <property type="entry name" value="Ig_V-set"/>
</dbReference>
<feature type="compositionally biased region" description="Basic and acidic residues" evidence="4">
    <location>
        <begin position="255"/>
        <end position="270"/>
    </location>
</feature>
<evidence type="ECO:0000259" key="7">
    <source>
        <dbReference type="Pfam" id="PF07686"/>
    </source>
</evidence>
<organism evidence="8 9">
    <name type="scientific">Trichechus manatus latirostris</name>
    <name type="common">Florida manatee</name>
    <dbReference type="NCBI Taxonomy" id="127582"/>
    <lineage>
        <taxon>Eukaryota</taxon>
        <taxon>Metazoa</taxon>
        <taxon>Chordata</taxon>
        <taxon>Craniata</taxon>
        <taxon>Vertebrata</taxon>
        <taxon>Euteleostomi</taxon>
        <taxon>Mammalia</taxon>
        <taxon>Eutheria</taxon>
        <taxon>Afrotheria</taxon>
        <taxon>Sirenia</taxon>
        <taxon>Trichechidae</taxon>
        <taxon>Trichechus</taxon>
    </lineage>
</organism>
<feature type="transmembrane region" description="Helical" evidence="5">
    <location>
        <begin position="136"/>
        <end position="159"/>
    </location>
</feature>
<dbReference type="PANTHER" id="PTHR16423">
    <property type="entry name" value="TREM-LIKE TRANSCRIPT PROTEIN"/>
    <property type="match status" value="1"/>
</dbReference>
<dbReference type="OrthoDB" id="9805957at2759"/>
<feature type="signal peptide" evidence="6">
    <location>
        <begin position="1"/>
        <end position="21"/>
    </location>
</feature>
<feature type="region of interest" description="Disordered" evidence="4">
    <location>
        <begin position="248"/>
        <end position="270"/>
    </location>
</feature>
<keyword evidence="1 6" id="KW-0732">Signal</keyword>
<keyword evidence="8" id="KW-1185">Reference proteome</keyword>
<evidence type="ECO:0000256" key="5">
    <source>
        <dbReference type="SAM" id="Phobius"/>
    </source>
</evidence>
<dbReference type="InterPro" id="IPR052314">
    <property type="entry name" value="Immune_rcpt_domain"/>
</dbReference>
<evidence type="ECO:0000256" key="1">
    <source>
        <dbReference type="ARBA" id="ARBA00022729"/>
    </source>
</evidence>
<sequence length="270" mass="29994">MAWEATYLLAPVLLVLRVSDSREQETAPVLLQKLEVTSSRSQVQKSRYSIQDERSSGYFIINMTGLRTADSGFYYCGNYNSFSSVVHILRSFHLIVSQASTPSTTRSTVSTTVQASATNLATDRSSFPSPPGNWKFILLGVVVAVLLLLVLAVFMILYLRKAQGGAGKGEDESHHVCDDLSAQKEKTTGFDQRKDSDEDTGNIHYASLIHLNHFGAEDSIYVNTHSSWRPVPDPLLFVEYVSIARNNPQPSKSTPLERRESQELRADFTG</sequence>
<evidence type="ECO:0000256" key="3">
    <source>
        <dbReference type="ARBA" id="ARBA00023319"/>
    </source>
</evidence>
<keyword evidence="5" id="KW-1133">Transmembrane helix</keyword>
<dbReference type="InterPro" id="IPR036179">
    <property type="entry name" value="Ig-like_dom_sf"/>
</dbReference>
<dbReference type="AlphaFoldDB" id="A0A2Y9RDC5"/>
<reference evidence="9" key="1">
    <citation type="submission" date="2025-08" db="UniProtKB">
        <authorList>
            <consortium name="RefSeq"/>
        </authorList>
    </citation>
    <scope>IDENTIFICATION</scope>
</reference>